<accession>A0A2G8K192</accession>
<evidence type="ECO:0000256" key="1">
    <source>
        <dbReference type="ARBA" id="ARBA00004141"/>
    </source>
</evidence>
<dbReference type="PANTHER" id="PTHR10231">
    <property type="entry name" value="NUCLEOTIDE-SUGAR TRANSMEMBRANE TRANSPORTER"/>
    <property type="match status" value="1"/>
</dbReference>
<keyword evidence="3" id="KW-0762">Sugar transport</keyword>
<dbReference type="STRING" id="307972.A0A2G8K192"/>
<keyword evidence="9" id="KW-1185">Reference proteome</keyword>
<gene>
    <name evidence="8" type="ORF">BSL78_21367</name>
</gene>
<feature type="transmembrane region" description="Helical" evidence="7">
    <location>
        <begin position="291"/>
        <end position="315"/>
    </location>
</feature>
<sequence>MAVLGLTSYENWIIFLLYIIVSINHAILTTASQDGKKYKFDATSAVLLAEILKLATACALFIFWDKNSFRNLLYEVSSHKKVMALYSIPAFLYSLSNNLSFINLSLHDPTTFIIMMQLRIVLTGVIYQILFQKKLSWLQWISLIVLTCGCIIKHLDFSAEEDTITSIYNFPFTIGLVFLLLQSCMALFAGIYTEYLLKGKKEDVNIWIQNIYMYVHSIFWNFVFAVVAANFLDDHFWKTEESIFQPKVLAIVFNYLCFGIVTSIFLKMLNSIVKSFAIAIEMVLMPVLGHFLFGVPVSVSTVLSIVLVIIAVQIYSRNPVSNQPSLPRTRKDSN</sequence>
<comment type="similarity">
    <text evidence="2">Belongs to the nucleotide-sugar transporter family. SLC35A subfamily.</text>
</comment>
<keyword evidence="6 7" id="KW-0472">Membrane</keyword>
<keyword evidence="3" id="KW-0813">Transport</keyword>
<feature type="transmembrane region" description="Helical" evidence="7">
    <location>
        <begin position="211"/>
        <end position="232"/>
    </location>
</feature>
<evidence type="ECO:0000256" key="3">
    <source>
        <dbReference type="ARBA" id="ARBA00022597"/>
    </source>
</evidence>
<reference evidence="8 9" key="1">
    <citation type="journal article" date="2017" name="PLoS Biol.">
        <title>The sea cucumber genome provides insights into morphological evolution and visceral regeneration.</title>
        <authorList>
            <person name="Zhang X."/>
            <person name="Sun L."/>
            <person name="Yuan J."/>
            <person name="Sun Y."/>
            <person name="Gao Y."/>
            <person name="Zhang L."/>
            <person name="Li S."/>
            <person name="Dai H."/>
            <person name="Hamel J.F."/>
            <person name="Liu C."/>
            <person name="Yu Y."/>
            <person name="Liu S."/>
            <person name="Lin W."/>
            <person name="Guo K."/>
            <person name="Jin S."/>
            <person name="Xu P."/>
            <person name="Storey K.B."/>
            <person name="Huan P."/>
            <person name="Zhang T."/>
            <person name="Zhou Y."/>
            <person name="Zhang J."/>
            <person name="Lin C."/>
            <person name="Li X."/>
            <person name="Xing L."/>
            <person name="Huo D."/>
            <person name="Sun M."/>
            <person name="Wang L."/>
            <person name="Mercier A."/>
            <person name="Li F."/>
            <person name="Yang H."/>
            <person name="Xiang J."/>
        </authorList>
    </citation>
    <scope>NUCLEOTIDE SEQUENCE [LARGE SCALE GENOMIC DNA]</scope>
    <source>
        <strain evidence="8">Shaxun</strain>
        <tissue evidence="8">Muscle</tissue>
    </source>
</reference>
<name>A0A2G8K192_STIJA</name>
<evidence type="ECO:0000256" key="6">
    <source>
        <dbReference type="ARBA" id="ARBA00023136"/>
    </source>
</evidence>
<feature type="transmembrane region" description="Helical" evidence="7">
    <location>
        <begin position="137"/>
        <end position="155"/>
    </location>
</feature>
<evidence type="ECO:0000256" key="5">
    <source>
        <dbReference type="ARBA" id="ARBA00022989"/>
    </source>
</evidence>
<dbReference type="InterPro" id="IPR007271">
    <property type="entry name" value="Nuc_sug_transpt"/>
</dbReference>
<dbReference type="Proteomes" id="UP000230750">
    <property type="component" value="Unassembled WGS sequence"/>
</dbReference>
<keyword evidence="4 7" id="KW-0812">Transmembrane</keyword>
<evidence type="ECO:0000313" key="8">
    <source>
        <dbReference type="EMBL" id="PIK41781.1"/>
    </source>
</evidence>
<evidence type="ECO:0000256" key="2">
    <source>
        <dbReference type="ARBA" id="ARBA00009976"/>
    </source>
</evidence>
<dbReference type="AlphaFoldDB" id="A0A2G8K192"/>
<organism evidence="8 9">
    <name type="scientific">Stichopus japonicus</name>
    <name type="common">Sea cucumber</name>
    <dbReference type="NCBI Taxonomy" id="307972"/>
    <lineage>
        <taxon>Eukaryota</taxon>
        <taxon>Metazoa</taxon>
        <taxon>Echinodermata</taxon>
        <taxon>Eleutherozoa</taxon>
        <taxon>Echinozoa</taxon>
        <taxon>Holothuroidea</taxon>
        <taxon>Aspidochirotacea</taxon>
        <taxon>Aspidochirotida</taxon>
        <taxon>Stichopodidae</taxon>
        <taxon>Apostichopus</taxon>
    </lineage>
</organism>
<protein>
    <submittedName>
        <fullName evidence="8">CMP-sialic acid transporter</fullName>
    </submittedName>
</protein>
<feature type="transmembrane region" description="Helical" evidence="7">
    <location>
        <begin position="84"/>
        <end position="104"/>
    </location>
</feature>
<evidence type="ECO:0000256" key="7">
    <source>
        <dbReference type="SAM" id="Phobius"/>
    </source>
</evidence>
<dbReference type="Pfam" id="PF04142">
    <property type="entry name" value="Nuc_sug_transp"/>
    <property type="match status" value="1"/>
</dbReference>
<feature type="transmembrane region" description="Helical" evidence="7">
    <location>
        <begin position="244"/>
        <end position="266"/>
    </location>
</feature>
<keyword evidence="5 7" id="KW-1133">Transmembrane helix</keyword>
<feature type="transmembrane region" description="Helical" evidence="7">
    <location>
        <begin position="12"/>
        <end position="31"/>
    </location>
</feature>
<dbReference type="InterPro" id="IPR037185">
    <property type="entry name" value="EmrE-like"/>
</dbReference>
<evidence type="ECO:0000313" key="9">
    <source>
        <dbReference type="Proteomes" id="UP000230750"/>
    </source>
</evidence>
<dbReference type="GO" id="GO:0000139">
    <property type="term" value="C:Golgi membrane"/>
    <property type="evidence" value="ECO:0007669"/>
    <property type="project" value="InterPro"/>
</dbReference>
<proteinExistence type="inferred from homology"/>
<feature type="transmembrane region" description="Helical" evidence="7">
    <location>
        <begin position="111"/>
        <end position="131"/>
    </location>
</feature>
<comment type="subcellular location">
    <subcellularLocation>
        <location evidence="1">Membrane</location>
        <topology evidence="1">Multi-pass membrane protein</topology>
    </subcellularLocation>
</comment>
<comment type="caution">
    <text evidence="8">The sequence shown here is derived from an EMBL/GenBank/DDBJ whole genome shotgun (WGS) entry which is preliminary data.</text>
</comment>
<dbReference type="SUPFAM" id="SSF103481">
    <property type="entry name" value="Multidrug resistance efflux transporter EmrE"/>
    <property type="match status" value="2"/>
</dbReference>
<dbReference type="EMBL" id="MRZV01000989">
    <property type="protein sequence ID" value="PIK41781.1"/>
    <property type="molecule type" value="Genomic_DNA"/>
</dbReference>
<dbReference type="OrthoDB" id="419167at2759"/>
<dbReference type="GO" id="GO:0015165">
    <property type="term" value="F:pyrimidine nucleotide-sugar transmembrane transporter activity"/>
    <property type="evidence" value="ECO:0007669"/>
    <property type="project" value="InterPro"/>
</dbReference>
<evidence type="ECO:0000256" key="4">
    <source>
        <dbReference type="ARBA" id="ARBA00022692"/>
    </source>
</evidence>
<feature type="transmembrane region" description="Helical" evidence="7">
    <location>
        <begin position="167"/>
        <end position="191"/>
    </location>
</feature>
<feature type="transmembrane region" description="Helical" evidence="7">
    <location>
        <begin position="43"/>
        <end position="64"/>
    </location>
</feature>